<reference evidence="1 2" key="1">
    <citation type="journal article" date="2012" name="J. Bacteriol.">
        <title>Whole-Genome Sequences of Borrelia bissettii, Borrelia valaisiana, and Borrelia spielmanii.</title>
        <authorList>
            <person name="Schutzer S.E."/>
            <person name="Fraser-Liggett C.M."/>
            <person name="Qiu W.G."/>
            <person name="Kraiczy P."/>
            <person name="Mongodin E.F."/>
            <person name="Dunn J.J."/>
            <person name="Luft B.J."/>
            <person name="Casjens S.R."/>
        </authorList>
    </citation>
    <scope>NUCLEOTIDE SEQUENCE [LARGE SCALE GENOMIC DNA]</scope>
    <source>
        <strain evidence="1 2">VS116</strain>
        <plasmid evidence="1">VS116_lp54</plasmid>
    </source>
</reference>
<dbReference type="AlphaFoldDB" id="C0R848"/>
<name>C0R848_BORVA</name>
<geneLocation type="plasmid" evidence="1 2">
    <name>VS116_lp54</name>
</geneLocation>
<dbReference type="Pfam" id="PF03434">
    <property type="entry name" value="DUF276"/>
    <property type="match status" value="1"/>
</dbReference>
<dbReference type="HOGENOM" id="CLU_1044552_0_0_12"/>
<organism evidence="1 2">
    <name type="scientific">Borreliella valaisiana VS116</name>
    <dbReference type="NCBI Taxonomy" id="445987"/>
    <lineage>
        <taxon>Bacteria</taxon>
        <taxon>Pseudomonadati</taxon>
        <taxon>Spirochaetota</taxon>
        <taxon>Spirochaetia</taxon>
        <taxon>Spirochaetales</taxon>
        <taxon>Borreliaceae</taxon>
        <taxon>Borreliella</taxon>
    </lineage>
</organism>
<dbReference type="InterPro" id="IPR005096">
    <property type="entry name" value="DUF276"/>
</dbReference>
<dbReference type="OrthoDB" id="350277at2"/>
<accession>C0R848</accession>
<sequence length="290" mass="33592">MSIIFDKNLGILEKTIEEIQTEKKHILRTKYGINIKDNSIYDIINFPSSSIDKQISEVLKELFSKIKENGSYFNALKEDLSTPKSSTYEAIRKALLNVDGVKHLNILSGPGTINLYLILQDDCFADKEKNQIKIETKQNIWQAIYYTAPSGTVFKGNVGIEFLNKHNQKKTYKFSLGEKKYAYLKAIYKTETKDAIYKEIDTQIRDIYNKILNEKYTEMGTSLRYQDFLAPVSIIKGIKELRIGTCIKKDFTKKITDLNDGDFTFNKDENTKENEIIIFDTNKRLLINRE</sequence>
<protein>
    <submittedName>
        <fullName evidence="1">Uncharacterized protein</fullName>
    </submittedName>
</protein>
<dbReference type="GeneID" id="63641661"/>
<dbReference type="Proteomes" id="UP000006163">
    <property type="component" value="Plasmid VS116_lp54"/>
</dbReference>
<keyword evidence="2" id="KW-1185">Reference proteome</keyword>
<keyword evidence="1" id="KW-0614">Plasmid</keyword>
<gene>
    <name evidence="1" type="ORF">BVAVS116_A0007</name>
</gene>
<proteinExistence type="predicted"/>
<dbReference type="EMBL" id="CP001433">
    <property type="protein sequence ID" value="ACN52667.1"/>
    <property type="molecule type" value="Genomic_DNA"/>
</dbReference>
<evidence type="ECO:0000313" key="2">
    <source>
        <dbReference type="Proteomes" id="UP000006163"/>
    </source>
</evidence>
<evidence type="ECO:0000313" key="1">
    <source>
        <dbReference type="EMBL" id="ACN52667.1"/>
    </source>
</evidence>
<dbReference type="RefSeq" id="WP_012665641.1">
    <property type="nucleotide sequence ID" value="NC_012177.1"/>
</dbReference>